<evidence type="ECO:0000256" key="2">
    <source>
        <dbReference type="SAM" id="SignalP"/>
    </source>
</evidence>
<evidence type="ECO:0000313" key="3">
    <source>
        <dbReference type="EMBL" id="OFJ52321.1"/>
    </source>
</evidence>
<name>A0A1E8Q1S6_9MYCO</name>
<dbReference type="PROSITE" id="PS51257">
    <property type="entry name" value="PROKAR_LIPOPROTEIN"/>
    <property type="match status" value="1"/>
</dbReference>
<feature type="chain" id="PRO_5039013778" description="Lipoprotein LpqJ" evidence="2">
    <location>
        <begin position="23"/>
        <end position="185"/>
    </location>
</feature>
<gene>
    <name evidence="3" type="ORF">BEL07_18210</name>
</gene>
<dbReference type="Proteomes" id="UP000178953">
    <property type="component" value="Unassembled WGS sequence"/>
</dbReference>
<comment type="caution">
    <text evidence="3">The sequence shown here is derived from an EMBL/GenBank/DDBJ whole genome shotgun (WGS) entry which is preliminary data.</text>
</comment>
<feature type="region of interest" description="Disordered" evidence="1">
    <location>
        <begin position="21"/>
        <end position="76"/>
    </location>
</feature>
<protein>
    <recommendedName>
        <fullName evidence="5">Lipoprotein LpqJ</fullName>
    </recommendedName>
</protein>
<evidence type="ECO:0000256" key="1">
    <source>
        <dbReference type="SAM" id="MobiDB-lite"/>
    </source>
</evidence>
<keyword evidence="4" id="KW-1185">Reference proteome</keyword>
<feature type="compositionally biased region" description="Pro residues" evidence="1">
    <location>
        <begin position="44"/>
        <end position="70"/>
    </location>
</feature>
<sequence length="185" mass="18850">MTTKAITAGLLTAGLALGGVLAGCSSTTEGNPRSGAQNQSEPSFPTPRPTRSTPTPPPSTPPPSPSPTAAPGPAEALPAQNGYVFIQTKSGKTRCQLSTAEVGCEAPFTDPPTVSGMPATGVRLTSNGDENWVVGNLGAIPAVTLDYRSYTAVGWRIDATEAGTKFVNDATGRGMFVAIEGVDVF</sequence>
<evidence type="ECO:0008006" key="5">
    <source>
        <dbReference type="Google" id="ProtNLM"/>
    </source>
</evidence>
<dbReference type="EMBL" id="MCHX01000043">
    <property type="protein sequence ID" value="OFJ52321.1"/>
    <property type="molecule type" value="Genomic_DNA"/>
</dbReference>
<accession>A0A1E8Q1S6</accession>
<feature type="signal peptide" evidence="2">
    <location>
        <begin position="1"/>
        <end position="22"/>
    </location>
</feature>
<dbReference type="AlphaFoldDB" id="A0A1E8Q1S6"/>
<dbReference type="RefSeq" id="WP_070354544.1">
    <property type="nucleotide sequence ID" value="NZ_CP043474.1"/>
</dbReference>
<keyword evidence="2" id="KW-0732">Signal</keyword>
<evidence type="ECO:0000313" key="4">
    <source>
        <dbReference type="Proteomes" id="UP000178953"/>
    </source>
</evidence>
<feature type="compositionally biased region" description="Polar residues" evidence="1">
    <location>
        <begin position="24"/>
        <end position="39"/>
    </location>
</feature>
<organism evidence="3 4">
    <name type="scientific">Mycolicibacterium grossiae</name>
    <dbReference type="NCBI Taxonomy" id="1552759"/>
    <lineage>
        <taxon>Bacteria</taxon>
        <taxon>Bacillati</taxon>
        <taxon>Actinomycetota</taxon>
        <taxon>Actinomycetes</taxon>
        <taxon>Mycobacteriales</taxon>
        <taxon>Mycobacteriaceae</taxon>
        <taxon>Mycolicibacterium</taxon>
    </lineage>
</organism>
<proteinExistence type="predicted"/>
<reference evidence="3 4" key="1">
    <citation type="submission" date="2016-09" db="EMBL/GenBank/DDBJ databases">
        <title>genome sequence of Mycobacterium sp. 739 SCH.</title>
        <authorList>
            <person name="Greninger A.L."/>
            <person name="Qin X."/>
            <person name="Jerome K."/>
            <person name="Vora S."/>
            <person name="Quinn K."/>
        </authorList>
    </citation>
    <scope>NUCLEOTIDE SEQUENCE [LARGE SCALE GENOMIC DNA]</scope>
    <source>
        <strain evidence="3 4">SCH</strain>
    </source>
</reference>